<protein>
    <recommendedName>
        <fullName evidence="4">Spore-associated protein A</fullName>
    </recommendedName>
</protein>
<organism evidence="2 3">
    <name type="scientific">Amycolatopsis rhabdoformis</name>
    <dbReference type="NCBI Taxonomy" id="1448059"/>
    <lineage>
        <taxon>Bacteria</taxon>
        <taxon>Bacillati</taxon>
        <taxon>Actinomycetota</taxon>
        <taxon>Actinomycetes</taxon>
        <taxon>Pseudonocardiales</taxon>
        <taxon>Pseudonocardiaceae</taxon>
        <taxon>Amycolatopsis</taxon>
    </lineage>
</organism>
<feature type="signal peptide" evidence="1">
    <location>
        <begin position="1"/>
        <end position="27"/>
    </location>
</feature>
<evidence type="ECO:0000313" key="3">
    <source>
        <dbReference type="Proteomes" id="UP001330812"/>
    </source>
</evidence>
<accession>A0ABZ1IBV7</accession>
<name>A0ABZ1IBV7_9PSEU</name>
<evidence type="ECO:0000313" key="2">
    <source>
        <dbReference type="EMBL" id="WSE30925.1"/>
    </source>
</evidence>
<dbReference type="EMBL" id="CP142149">
    <property type="protein sequence ID" value="WSE30925.1"/>
    <property type="molecule type" value="Genomic_DNA"/>
</dbReference>
<feature type="chain" id="PRO_5046921038" description="Spore-associated protein A" evidence="1">
    <location>
        <begin position="28"/>
        <end position="148"/>
    </location>
</feature>
<gene>
    <name evidence="2" type="ORF">VSH64_02100</name>
</gene>
<evidence type="ECO:0000256" key="1">
    <source>
        <dbReference type="SAM" id="SignalP"/>
    </source>
</evidence>
<dbReference type="Proteomes" id="UP001330812">
    <property type="component" value="Chromosome"/>
</dbReference>
<reference evidence="2 3" key="1">
    <citation type="journal article" date="2015" name="Int. J. Syst. Evol. Microbiol.">
        <title>Amycolatopsis rhabdoformis sp. nov., an actinomycete isolated from a tropical forest soil.</title>
        <authorList>
            <person name="Souza W.R."/>
            <person name="Silva R.E."/>
            <person name="Goodfellow M."/>
            <person name="Busarakam K."/>
            <person name="Figueiro F.S."/>
            <person name="Ferreira D."/>
            <person name="Rodrigues-Filho E."/>
            <person name="Moraes L.A.B."/>
            <person name="Zucchi T.D."/>
        </authorList>
    </citation>
    <scope>NUCLEOTIDE SEQUENCE [LARGE SCALE GENOMIC DNA]</scope>
    <source>
        <strain evidence="2 3">NCIMB 14900</strain>
    </source>
</reference>
<dbReference type="RefSeq" id="WP_326833741.1">
    <property type="nucleotide sequence ID" value="NZ_CP142149.1"/>
</dbReference>
<proteinExistence type="predicted"/>
<keyword evidence="1" id="KW-0732">Signal</keyword>
<sequence>MRRILTLASAVALAGAAVLATAPAGQAAGRYSIVGTCPGSMVSGFPKTLHNAVDETQGIVELRYSSANGGTNCAKVYDNASGKHAMSVTMTVDGIPGSGSDSGTFETYAGGVLVTGTNGHCAHVGGTLVMGTHSVDHFTFSSGPVACG</sequence>
<keyword evidence="3" id="KW-1185">Reference proteome</keyword>
<evidence type="ECO:0008006" key="4">
    <source>
        <dbReference type="Google" id="ProtNLM"/>
    </source>
</evidence>